<feature type="compositionally biased region" description="Polar residues" evidence="2">
    <location>
        <begin position="534"/>
        <end position="551"/>
    </location>
</feature>
<dbReference type="Pfam" id="PF13872">
    <property type="entry name" value="AAA_34"/>
    <property type="match status" value="1"/>
</dbReference>
<sequence length="1456" mass="166999">MIKFDKIKWQKESFPLLFPSEETAQRIRSNVFALPSFEVYESKALLEVGRCESLTRGGMHDRWVDGYTQPRFLLRPMSLITLQGEAVQLFSVQYYKHRGNLGQGDTASKYKYGGGFIIGDGTGVGKSREIAGMIITTILVEEYLDKGKIPYRPPLIIWLTCSELLFANCKRAFVEVLTLPTKNEYSLKNMTDNGFTTIDLEGNDLTIQFITLKIFLTNTNNIFTVDDDKFNPLTLSYPTVLFLTYSGLMVNFEDIMNIFKKNIIFPTVVFCDEFHKTKNISDKMKMVIQNQHEQYEGNNVPSLYDTMYDRFGRNKKNRLQLAVADSVKLFVDYLKNKTFFVMSSATPFQNNQDLHMVDHIIRNIAPHYHLLNQYDGTPVGMNSSEYSTLFLESIIKLLYNEGIYVSRTISMKGIRCSIVQEPITTASTFMINEISSYLAEMKSLSKTAQSDITLLDDKINEIIKSEKWESSSALMSRLKAFAKAVNTKKCDDISIRTGYKLVFTEWNDAWKHSYHNQQTLSKRNRAPRKKMKTDSTSETPSHSQHQEGEINSNDQITTSKVFWTQSNRFLSGQLKVNLAACCVAINKNILLSLKNKSVLKYIQKVRKQKEPQKLVVTLEQTGDSFYNHIINEIITDEKQSLKSKNVIKINRLSILDKAPASHFIINAYKTLLRSILLDTTYRITCLENKKICFLLLPRLPPPAPLILLNENFLDNIESGVGERRYIEVTKRKYSGRLTSEGTLEIIPKNTSPKNINRDFQLFKHSNSVDVAIVGKTGNTGFDFHDSKDNIARARRIHIIADLPHDAISFLQSIGRTHRNNQRSLPRYCLFLTDIPTEKRFVDILESRVKDSKAGTHGDRYCQNTLSLKNKENNKRVLKKTSDDVDVQHSNVCPTDYRRNFNINHTSDNALLSIQQSTRIEVDECTITNIYHPLHDKHSNVGRSNDINMEGVSVSNRVDGCINDINRNSNYAHSNSPKPSTPSIDRRYDNSVYDGYHNVSYCRDVEDKLQHEYNDKIDFLENGFVMKVLGTMMQLLAGEYNPLDIFLQIAKLGYRDGYLFIPLEGMGGSKIYLTLVEFAFECAAVLLNERKKYKVYPFPFSRAAKATVSLMKEGSKRKILDEILECLCYFYDSSIMDFGLRGSGIKKKEIENVVSVGILFWEKFSPTKMTKASYLLATVKGLKQSETAKSKISIRDIFYRSAVRVFGYATHDNAPLPPPTDILTVKVHNGTMKFVMDGYLSNIPMVIACNLLDTLKDKTPYLLLDLCNEITPYRKENTGNVESCFLILSRILINKGLTYKQFRNYFMTIPLSEQYLLQSLFSKMREWLSTEEWFSRMCMMRKANYISAEYIEIITCPDDINRLYAKVNNKDINNVTCDCDFVINCRLSLCGDNEKMKRPTSMVRGDIDIQLTPKNTIFINSLFETLLLTNARRDMVKLKFWNSESVRLPSVALVCYQ</sequence>
<evidence type="ECO:0000259" key="3">
    <source>
        <dbReference type="Pfam" id="PF13871"/>
    </source>
</evidence>
<feature type="compositionally biased region" description="Basic residues" evidence="2">
    <location>
        <begin position="522"/>
        <end position="531"/>
    </location>
</feature>
<dbReference type="GO" id="GO:0031490">
    <property type="term" value="F:chromatin DNA binding"/>
    <property type="evidence" value="ECO:0007669"/>
    <property type="project" value="TreeGrafter"/>
</dbReference>
<protein>
    <submittedName>
        <fullName evidence="5">Wsv026-like protein</fullName>
    </submittedName>
</protein>
<organism evidence="5">
    <name type="scientific">Marsupenaeus japonicus endogenous nimavirus</name>
    <dbReference type="NCBI Taxonomy" id="2133793"/>
    <lineage>
        <taxon>Viruses</taxon>
        <taxon>Viruses incertae sedis</taxon>
        <taxon>Naldaviricetes</taxon>
        <taxon>Nimaviridae</taxon>
    </lineage>
</organism>
<evidence type="ECO:0000256" key="2">
    <source>
        <dbReference type="SAM" id="MobiDB-lite"/>
    </source>
</evidence>
<evidence type="ECO:0000259" key="4">
    <source>
        <dbReference type="Pfam" id="PF13872"/>
    </source>
</evidence>
<feature type="domain" description="Strawberry notch AAA" evidence="4">
    <location>
        <begin position="105"/>
        <end position="284"/>
    </location>
</feature>
<dbReference type="EMBL" id="BFCD01000001">
    <property type="protein sequence ID" value="GBG35397.1"/>
    <property type="molecule type" value="Genomic_DNA"/>
</dbReference>
<dbReference type="GO" id="GO:0042393">
    <property type="term" value="F:histone binding"/>
    <property type="evidence" value="ECO:0007669"/>
    <property type="project" value="TreeGrafter"/>
</dbReference>
<name>A0A401IP59_9VIRU</name>
<comment type="similarity">
    <text evidence="1">Belongs to the SBNO family.</text>
</comment>
<dbReference type="InterPro" id="IPR026741">
    <property type="entry name" value="SNO"/>
</dbReference>
<dbReference type="Gene3D" id="3.40.50.300">
    <property type="entry name" value="P-loop containing nucleotide triphosphate hydrolases"/>
    <property type="match status" value="2"/>
</dbReference>
<dbReference type="PANTHER" id="PTHR12706">
    <property type="entry name" value="STRAWBERRY NOTCH-RELATED"/>
    <property type="match status" value="1"/>
</dbReference>
<dbReference type="InterPro" id="IPR039187">
    <property type="entry name" value="SNO_AAA"/>
</dbReference>
<dbReference type="PANTHER" id="PTHR12706:SF30">
    <property type="entry name" value="PROTEIN STRAWBERRY NOTCH-RELATED"/>
    <property type="match status" value="1"/>
</dbReference>
<dbReference type="SUPFAM" id="SSF52540">
    <property type="entry name" value="P-loop containing nucleoside triphosphate hydrolases"/>
    <property type="match status" value="2"/>
</dbReference>
<proteinExistence type="inferred from homology"/>
<reference evidence="5" key="1">
    <citation type="journal article" date="2018" name="J. Virol.">
        <title>Crustacean Genome Exploration Reveals the Evolutionary Origin of White Spot Syndrome Virus.</title>
        <authorList>
            <person name="Kawato S."/>
            <person name="Shitara A."/>
            <person name="Wang Y."/>
            <person name="Nozaki R."/>
            <person name="Kondo H."/>
            <person name="Hirono I."/>
        </authorList>
    </citation>
    <scope>NUCLEOTIDE SEQUENCE</scope>
</reference>
<comment type="caution">
    <text evidence="5">The sequence shown here is derived from an EMBL/GenBank/DDBJ whole genome shotgun (WGS) entry which is preliminary data.</text>
</comment>
<feature type="region of interest" description="Disordered" evidence="2">
    <location>
        <begin position="517"/>
        <end position="551"/>
    </location>
</feature>
<dbReference type="InterPro" id="IPR026937">
    <property type="entry name" value="SBNO_Helicase_C_dom"/>
</dbReference>
<dbReference type="InterPro" id="IPR027417">
    <property type="entry name" value="P-loop_NTPase"/>
</dbReference>
<evidence type="ECO:0000256" key="1">
    <source>
        <dbReference type="ARBA" id="ARBA00006992"/>
    </source>
</evidence>
<dbReference type="GO" id="GO:0006355">
    <property type="term" value="P:regulation of DNA-templated transcription"/>
    <property type="evidence" value="ECO:0007669"/>
    <property type="project" value="InterPro"/>
</dbReference>
<evidence type="ECO:0000313" key="5">
    <source>
        <dbReference type="EMBL" id="GBG35397.1"/>
    </source>
</evidence>
<accession>A0A401IP59</accession>
<feature type="domain" description="Strawberry notch helicase C" evidence="3">
    <location>
        <begin position="711"/>
        <end position="879"/>
    </location>
</feature>
<dbReference type="Pfam" id="PF13871">
    <property type="entry name" value="Helicase_C_4"/>
    <property type="match status" value="1"/>
</dbReference>